<dbReference type="EMBL" id="CAUJNA010001079">
    <property type="protein sequence ID" value="CAJ1384078.1"/>
    <property type="molecule type" value="Genomic_DNA"/>
</dbReference>
<organism evidence="2 3">
    <name type="scientific">Effrenium voratum</name>
    <dbReference type="NCBI Taxonomy" id="2562239"/>
    <lineage>
        <taxon>Eukaryota</taxon>
        <taxon>Sar</taxon>
        <taxon>Alveolata</taxon>
        <taxon>Dinophyceae</taxon>
        <taxon>Suessiales</taxon>
        <taxon>Symbiodiniaceae</taxon>
        <taxon>Effrenium</taxon>
    </lineage>
</organism>
<gene>
    <name evidence="2" type="ORF">EVOR1521_LOCUS11012</name>
</gene>
<evidence type="ECO:0000313" key="3">
    <source>
        <dbReference type="Proteomes" id="UP001178507"/>
    </source>
</evidence>
<feature type="region of interest" description="Disordered" evidence="1">
    <location>
        <begin position="75"/>
        <end position="100"/>
    </location>
</feature>
<name>A0AA36MZA1_9DINO</name>
<evidence type="ECO:0000313" key="2">
    <source>
        <dbReference type="EMBL" id="CAJ1384078.1"/>
    </source>
</evidence>
<accession>A0AA36MZA1</accession>
<sequence>MYDEAQELQAEAHAYERELQQRQGDRAGTLRRFKRVKQREAWNVACAQIELQRAQAEELLEDALDDAEALCSAQLEMQKAREKEEEEKETEAEKQRRRRAISRLGKQLAASAGEEVTKERFGISQDSRLLEAMAGLETLVGQRYLSGGKTLTDLKELGIDVPEPEPENPQ</sequence>
<keyword evidence="3" id="KW-1185">Reference proteome</keyword>
<reference evidence="2" key="1">
    <citation type="submission" date="2023-08" db="EMBL/GenBank/DDBJ databases">
        <authorList>
            <person name="Chen Y."/>
            <person name="Shah S."/>
            <person name="Dougan E. K."/>
            <person name="Thang M."/>
            <person name="Chan C."/>
        </authorList>
    </citation>
    <scope>NUCLEOTIDE SEQUENCE</scope>
</reference>
<comment type="caution">
    <text evidence="2">The sequence shown here is derived from an EMBL/GenBank/DDBJ whole genome shotgun (WGS) entry which is preliminary data.</text>
</comment>
<protein>
    <submittedName>
        <fullName evidence="2">Uncharacterized protein</fullName>
    </submittedName>
</protein>
<evidence type="ECO:0000256" key="1">
    <source>
        <dbReference type="SAM" id="MobiDB-lite"/>
    </source>
</evidence>
<dbReference type="Proteomes" id="UP001178507">
    <property type="component" value="Unassembled WGS sequence"/>
</dbReference>
<dbReference type="AlphaFoldDB" id="A0AA36MZA1"/>
<proteinExistence type="predicted"/>